<name>A0A1M5QR83_9BACI</name>
<sequence length="113" mass="12600">MSAAVIKNRVISIHAPIQGATYETNKSRRGRWISIHAPIQGATYFTLTDKSELFISIHAPIQGAKIMDARKFVNKTYFNPRTYTRCDLRIQEAVSLTEISIHAPIQGATILSA</sequence>
<evidence type="ECO:0000313" key="2">
    <source>
        <dbReference type="Proteomes" id="UP000184079"/>
    </source>
</evidence>
<keyword evidence="2" id="KW-1185">Reference proteome</keyword>
<organism evidence="1 2">
    <name type="scientific">Virgibacillus chiguensis</name>
    <dbReference type="NCBI Taxonomy" id="411959"/>
    <lineage>
        <taxon>Bacteria</taxon>
        <taxon>Bacillati</taxon>
        <taxon>Bacillota</taxon>
        <taxon>Bacilli</taxon>
        <taxon>Bacillales</taxon>
        <taxon>Bacillaceae</taxon>
        <taxon>Virgibacillus</taxon>
    </lineage>
</organism>
<protein>
    <submittedName>
        <fullName evidence="1">Uncharacterized protein</fullName>
    </submittedName>
</protein>
<dbReference type="AlphaFoldDB" id="A0A1M5QR83"/>
<proteinExistence type="predicted"/>
<dbReference type="AntiFam" id="ANF00272">
    <property type="entry name" value="Translation of CRISPR region"/>
</dbReference>
<dbReference type="Proteomes" id="UP000184079">
    <property type="component" value="Unassembled WGS sequence"/>
</dbReference>
<reference evidence="2" key="1">
    <citation type="submission" date="2016-11" db="EMBL/GenBank/DDBJ databases">
        <authorList>
            <person name="Varghese N."/>
            <person name="Submissions S."/>
        </authorList>
    </citation>
    <scope>NUCLEOTIDE SEQUENCE [LARGE SCALE GENOMIC DNA]</scope>
    <source>
        <strain evidence="2">CGMCC 1.6496</strain>
    </source>
</reference>
<evidence type="ECO:0000313" key="1">
    <source>
        <dbReference type="EMBL" id="SHH16103.1"/>
    </source>
</evidence>
<accession>A0A1M5QR83</accession>
<dbReference type="EMBL" id="FQXD01000004">
    <property type="protein sequence ID" value="SHH16103.1"/>
    <property type="molecule type" value="Genomic_DNA"/>
</dbReference>
<gene>
    <name evidence="1" type="ORF">SAMN05421807_104228</name>
</gene>